<keyword evidence="7 9" id="KW-1133">Transmembrane helix</keyword>
<dbReference type="OrthoDB" id="9795351at2"/>
<evidence type="ECO:0000256" key="9">
    <source>
        <dbReference type="SAM" id="Phobius"/>
    </source>
</evidence>
<dbReference type="InterPro" id="IPR003362">
    <property type="entry name" value="Bact_transf"/>
</dbReference>
<feature type="transmembrane region" description="Helical" evidence="9">
    <location>
        <begin position="27"/>
        <end position="48"/>
    </location>
</feature>
<keyword evidence="8 9" id="KW-0472">Membrane</keyword>
<evidence type="ECO:0000256" key="7">
    <source>
        <dbReference type="ARBA" id="ARBA00022989"/>
    </source>
</evidence>
<dbReference type="RefSeq" id="WP_097655464.1">
    <property type="nucleotide sequence ID" value="NZ_LYXE01000200.1"/>
</dbReference>
<dbReference type="PANTHER" id="PTHR30576:SF4">
    <property type="entry name" value="UNDECAPRENYL-PHOSPHATE GALACTOSE PHOSPHOTRANSFERASE"/>
    <property type="match status" value="1"/>
</dbReference>
<dbReference type="Proteomes" id="UP000220922">
    <property type="component" value="Unassembled WGS sequence"/>
</dbReference>
<feature type="domain" description="Bacterial sugar transferase" evidence="10">
    <location>
        <begin position="300"/>
        <end position="485"/>
    </location>
</feature>
<evidence type="ECO:0000256" key="4">
    <source>
        <dbReference type="ARBA" id="ARBA00022475"/>
    </source>
</evidence>
<evidence type="ECO:0000313" key="12">
    <source>
        <dbReference type="Proteomes" id="UP000220922"/>
    </source>
</evidence>
<dbReference type="NCBIfam" id="TIGR03025">
    <property type="entry name" value="EPS_sugtrans"/>
    <property type="match status" value="1"/>
</dbReference>
<dbReference type="Gene3D" id="3.40.50.720">
    <property type="entry name" value="NAD(P)-binding Rossmann-like Domain"/>
    <property type="match status" value="1"/>
</dbReference>
<comment type="caution">
    <text evidence="11">The sequence shown here is derived from an EMBL/GenBank/DDBJ whole genome shotgun (WGS) entry which is preliminary data.</text>
</comment>
<feature type="transmembrane region" description="Helical" evidence="9">
    <location>
        <begin position="102"/>
        <end position="123"/>
    </location>
</feature>
<dbReference type="EMBL" id="LYXE01000200">
    <property type="protein sequence ID" value="PDV96427.1"/>
    <property type="molecule type" value="Genomic_DNA"/>
</dbReference>
<feature type="transmembrane region" description="Helical" evidence="9">
    <location>
        <begin position="129"/>
        <end position="150"/>
    </location>
</feature>
<keyword evidence="12" id="KW-1185">Reference proteome</keyword>
<comment type="similarity">
    <text evidence="3">Belongs to the bacterial sugar transferase family.</text>
</comment>
<dbReference type="PANTHER" id="PTHR30576">
    <property type="entry name" value="COLANIC BIOSYNTHESIS UDP-GLUCOSE LIPID CARRIER TRANSFERASE"/>
    <property type="match status" value="1"/>
</dbReference>
<dbReference type="GO" id="GO:0016780">
    <property type="term" value="F:phosphotransferase activity, for other substituted phosphate groups"/>
    <property type="evidence" value="ECO:0007669"/>
    <property type="project" value="TreeGrafter"/>
</dbReference>
<sequence>MSSPTIDRVARKRLQNDPRIWRDRWPAMLTILAIGDIIALIAAFMLAYLLRFYTNWPIFNEGSNEPHFYATLMLALVPSWIALFALYGLYKPHYLGGGTQEYTKVFNACTLGMLLVIILTFLIPDVVVARAWLLLAWLASVSFTILWRFSARRGMYQLRRQGWLTERVVVLGANAEGRAVAMQLKAAPIAGSHIVGFVDDALDVGTEVLPDVYVLGSSTTFQQVVLQHRADAVIIADTNLVRERMSTIRGAIETLSQLNVHLSPGLFDLLTIGVQVREQANVPLLTLNKTRITGLHACGKAILDRGGALAALIIFSPLLLLIALLVRLDSPGPIIHRRRVMGAGNRTFDAFKFRSMYADGNARLTSEQRQELATSGKLKEDPRVTRLGNFLRRTSLDELPQLLNVLLGQMSLVGPRMITQDELHHFGRWQHNLLMVRPGLTGLWQISGRSNLGYEDRVRLDMHYIRNYSIWLDLYIIFRTIPIVLNGHGAY</sequence>
<proteinExistence type="inferred from homology"/>
<evidence type="ECO:0000256" key="8">
    <source>
        <dbReference type="ARBA" id="ARBA00023136"/>
    </source>
</evidence>
<evidence type="ECO:0000256" key="1">
    <source>
        <dbReference type="ARBA" id="ARBA00004141"/>
    </source>
</evidence>
<evidence type="ECO:0000256" key="6">
    <source>
        <dbReference type="ARBA" id="ARBA00022692"/>
    </source>
</evidence>
<dbReference type="InterPro" id="IPR017475">
    <property type="entry name" value="EPS_sugar_tfrase"/>
</dbReference>
<evidence type="ECO:0000313" key="11">
    <source>
        <dbReference type="EMBL" id="PDV96427.1"/>
    </source>
</evidence>
<dbReference type="AlphaFoldDB" id="A0A2H3KZW1"/>
<protein>
    <submittedName>
        <fullName evidence="11">UDP-phosphate galactose phosphotransferase</fullName>
    </submittedName>
</protein>
<reference evidence="11 12" key="1">
    <citation type="submission" date="2016-05" db="EMBL/GenBank/DDBJ databases">
        <authorList>
            <person name="Lavstsen T."/>
            <person name="Jespersen J.S."/>
        </authorList>
    </citation>
    <scope>NUCLEOTIDE SEQUENCE [LARGE SCALE GENOMIC DNA]</scope>
    <source>
        <strain evidence="11 12">B7-9</strain>
    </source>
</reference>
<dbReference type="GO" id="GO:0005886">
    <property type="term" value="C:plasma membrane"/>
    <property type="evidence" value="ECO:0007669"/>
    <property type="project" value="UniProtKB-SubCell"/>
</dbReference>
<keyword evidence="6 9" id="KW-0812">Transmembrane</keyword>
<name>A0A2H3KZW1_9CHLR</name>
<gene>
    <name evidence="11" type="ORF">A9Q02_06950</name>
</gene>
<dbReference type="Pfam" id="PF02397">
    <property type="entry name" value="Bac_transf"/>
    <property type="match status" value="1"/>
</dbReference>
<feature type="transmembrane region" description="Helical" evidence="9">
    <location>
        <begin position="309"/>
        <end position="328"/>
    </location>
</feature>
<organism evidence="11 12">
    <name type="scientific">Candidatus Chloroploca asiatica</name>
    <dbReference type="NCBI Taxonomy" id="1506545"/>
    <lineage>
        <taxon>Bacteria</taxon>
        <taxon>Bacillati</taxon>
        <taxon>Chloroflexota</taxon>
        <taxon>Chloroflexia</taxon>
        <taxon>Chloroflexales</taxon>
        <taxon>Chloroflexineae</taxon>
        <taxon>Oscillochloridaceae</taxon>
        <taxon>Candidatus Chloroploca</taxon>
    </lineage>
</organism>
<keyword evidence="5 11" id="KW-0808">Transferase</keyword>
<evidence type="ECO:0000256" key="2">
    <source>
        <dbReference type="ARBA" id="ARBA00004236"/>
    </source>
</evidence>
<dbReference type="Pfam" id="PF13727">
    <property type="entry name" value="CoA_binding_3"/>
    <property type="match status" value="1"/>
</dbReference>
<evidence type="ECO:0000259" key="10">
    <source>
        <dbReference type="Pfam" id="PF02397"/>
    </source>
</evidence>
<accession>A0A2H3KZW1</accession>
<evidence type="ECO:0000256" key="5">
    <source>
        <dbReference type="ARBA" id="ARBA00022679"/>
    </source>
</evidence>
<keyword evidence="4" id="KW-1003">Cell membrane</keyword>
<feature type="transmembrane region" description="Helical" evidence="9">
    <location>
        <begin position="68"/>
        <end position="90"/>
    </location>
</feature>
<evidence type="ECO:0000256" key="3">
    <source>
        <dbReference type="ARBA" id="ARBA00006464"/>
    </source>
</evidence>
<comment type="subcellular location">
    <subcellularLocation>
        <location evidence="2">Cell membrane</location>
    </subcellularLocation>
    <subcellularLocation>
        <location evidence="1">Membrane</location>
        <topology evidence="1">Multi-pass membrane protein</topology>
    </subcellularLocation>
</comment>